<feature type="binding site" evidence="11">
    <location>
        <position position="14"/>
    </location>
    <ligand>
        <name>sn-glycerol 3-phosphate</name>
        <dbReference type="ChEBI" id="CHEBI:57597"/>
    </ligand>
</feature>
<evidence type="ECO:0000259" key="13">
    <source>
        <dbReference type="Pfam" id="PF00370"/>
    </source>
</evidence>
<dbReference type="InterPro" id="IPR000577">
    <property type="entry name" value="Carb_kinase_FGGY"/>
</dbReference>
<feature type="binding site" evidence="11">
    <location>
        <position position="314"/>
    </location>
    <ligand>
        <name>ATP</name>
        <dbReference type="ChEBI" id="CHEBI:30616"/>
    </ligand>
</feature>
<comment type="caution">
    <text evidence="15">The sequence shown here is derived from an EMBL/GenBank/DDBJ whole genome shotgun (WGS) entry which is preliminary data.</text>
</comment>
<dbReference type="GO" id="GO:0019563">
    <property type="term" value="P:glycerol catabolic process"/>
    <property type="evidence" value="ECO:0007669"/>
    <property type="project" value="UniProtKB-UniRule"/>
</dbReference>
<feature type="binding site" evidence="11">
    <location>
        <position position="411"/>
    </location>
    <ligand>
        <name>ATP</name>
        <dbReference type="ChEBI" id="CHEBI:30616"/>
    </ligand>
</feature>
<evidence type="ECO:0000313" key="15">
    <source>
        <dbReference type="EMBL" id="MCC3144008.1"/>
    </source>
</evidence>
<dbReference type="Proteomes" id="UP001199296">
    <property type="component" value="Unassembled WGS sequence"/>
</dbReference>
<sequence>MKTQKYILGIDQGTSGTRALLLNDDWEIHSQGYFEHQQYYPKPGWVEHDPAEIWEKTKKSLAQAIKNAQINKSDIKALGLDNQGETVIVWDKNTGQAIYNAVVWQDRRTSKMADKLKKDHGKLIKKKTGVVVDSYFSALKIKWILDNVEGAREKAEKGELLAGTTDTWLIWNMTGRRLHMTDYSTASRTMLLNIHNKKWDKEILDILDIPLKILPELKNSSGVYAKTDPDCFLGLELPIAGSAVDQQAALFGQTCFEAGTVKTTYGTGCFMLMNTGDKIVNSENGLLTTVAWGLDDKLTFALDGGVYITGGAVQWLRDGLKIIDNAAQSETMAKAVEDTGGVFFVPAFSGLAAPHWDQYARGTLIGITGGTEREHIVRATLESIAYQVNDNLKVMKKDSGMDIDVMRVDGGAVVNEFLMQFQADILDIPVDVPAITETTALGAAYLAALGIGIFDDLEEIAKKWKLAKRYEPQMSSKKREYLIGRWQEAVKRSKDWAKGE</sequence>
<name>A0AAW4WW74_9FIRM</name>
<feature type="domain" description="Carbohydrate kinase FGGY N-terminal" evidence="13">
    <location>
        <begin position="6"/>
        <end position="252"/>
    </location>
</feature>
<evidence type="ECO:0000256" key="10">
    <source>
        <dbReference type="ARBA" id="ARBA00063665"/>
    </source>
</evidence>
<feature type="binding site" evidence="11">
    <location>
        <position position="14"/>
    </location>
    <ligand>
        <name>ATP</name>
        <dbReference type="ChEBI" id="CHEBI:30616"/>
    </ligand>
</feature>
<dbReference type="Gene3D" id="3.30.420.40">
    <property type="match status" value="2"/>
</dbReference>
<gene>
    <name evidence="11 15" type="primary">glpK</name>
    <name evidence="15" type="ORF">LJ207_01550</name>
</gene>
<feature type="domain" description="Carbohydrate kinase FGGY C-terminal" evidence="14">
    <location>
        <begin position="262"/>
        <end position="449"/>
    </location>
</feature>
<dbReference type="GO" id="GO:0004370">
    <property type="term" value="F:glycerol kinase activity"/>
    <property type="evidence" value="ECO:0007669"/>
    <property type="project" value="UniProtKB-UniRule"/>
</dbReference>
<evidence type="ECO:0000256" key="6">
    <source>
        <dbReference type="ARBA" id="ARBA00022798"/>
    </source>
</evidence>
<dbReference type="InterPro" id="IPR005999">
    <property type="entry name" value="Glycerol_kin"/>
</dbReference>
<feature type="binding site" evidence="11">
    <location>
        <position position="18"/>
    </location>
    <ligand>
        <name>ADP</name>
        <dbReference type="ChEBI" id="CHEBI:456216"/>
    </ligand>
</feature>
<protein>
    <recommendedName>
        <fullName evidence="11">Glycerol kinase</fullName>
        <ecNumber evidence="11">2.7.1.30</ecNumber>
    </recommendedName>
    <alternativeName>
        <fullName evidence="11">ATP:glycerol 3-phosphotransferase</fullName>
    </alternativeName>
    <alternativeName>
        <fullName evidence="11">Glycerokinase</fullName>
        <shortName evidence="11">GK</shortName>
    </alternativeName>
</protein>
<dbReference type="NCBIfam" id="NF000756">
    <property type="entry name" value="PRK00047.1"/>
    <property type="match status" value="1"/>
</dbReference>
<dbReference type="GO" id="GO:0006072">
    <property type="term" value="P:glycerol-3-phosphate metabolic process"/>
    <property type="evidence" value="ECO:0007669"/>
    <property type="project" value="InterPro"/>
</dbReference>
<dbReference type="Pfam" id="PF00370">
    <property type="entry name" value="FGGY_N"/>
    <property type="match status" value="1"/>
</dbReference>
<keyword evidence="3 11" id="KW-0808">Transferase</keyword>
<evidence type="ECO:0000256" key="1">
    <source>
        <dbReference type="ARBA" id="ARBA00005190"/>
    </source>
</evidence>
<comment type="pathway">
    <text evidence="1 11">Polyol metabolism; glycerol degradation via glycerol kinase pathway; sn-glycerol 3-phosphate from glycerol: step 1/1.</text>
</comment>
<dbReference type="PANTHER" id="PTHR10196:SF69">
    <property type="entry name" value="GLYCEROL KINASE"/>
    <property type="match status" value="1"/>
</dbReference>
<dbReference type="GO" id="GO:0005524">
    <property type="term" value="F:ATP binding"/>
    <property type="evidence" value="ECO:0007669"/>
    <property type="project" value="UniProtKB-UniRule"/>
</dbReference>
<dbReference type="Pfam" id="PF02782">
    <property type="entry name" value="FGGY_C"/>
    <property type="match status" value="1"/>
</dbReference>
<dbReference type="SUPFAM" id="SSF53067">
    <property type="entry name" value="Actin-like ATPase domain"/>
    <property type="match status" value="2"/>
</dbReference>
<dbReference type="EMBL" id="JAJFAT010000001">
    <property type="protein sequence ID" value="MCC3144008.1"/>
    <property type="molecule type" value="Genomic_DNA"/>
</dbReference>
<keyword evidence="7 11" id="KW-0067">ATP-binding</keyword>
<feature type="binding site" evidence="11">
    <location>
        <position position="135"/>
    </location>
    <ligand>
        <name>glycerol</name>
        <dbReference type="ChEBI" id="CHEBI:17754"/>
    </ligand>
</feature>
<keyword evidence="16" id="KW-1185">Reference proteome</keyword>
<dbReference type="FunFam" id="3.30.420.40:FF:000007">
    <property type="entry name" value="Glycerol kinase"/>
    <property type="match status" value="1"/>
</dbReference>
<dbReference type="CDD" id="cd07769">
    <property type="entry name" value="ASKHA_NBD_FGGY_GK"/>
    <property type="match status" value="1"/>
</dbReference>
<feature type="binding site" evidence="11">
    <location>
        <position position="267"/>
    </location>
    <ligand>
        <name>ADP</name>
        <dbReference type="ChEBI" id="CHEBI:456216"/>
    </ligand>
</feature>
<feature type="binding site" evidence="11">
    <location>
        <position position="245"/>
    </location>
    <ligand>
        <name>glycerol</name>
        <dbReference type="ChEBI" id="CHEBI:17754"/>
    </ligand>
</feature>
<keyword evidence="4 11" id="KW-0547">Nucleotide-binding</keyword>
<feature type="binding site" evidence="11">
    <location>
        <position position="411"/>
    </location>
    <ligand>
        <name>ADP</name>
        <dbReference type="ChEBI" id="CHEBI:456216"/>
    </ligand>
</feature>
<feature type="binding site" evidence="11">
    <location>
        <position position="415"/>
    </location>
    <ligand>
        <name>ADP</name>
        <dbReference type="ChEBI" id="CHEBI:456216"/>
    </ligand>
</feature>
<feature type="binding site" evidence="11">
    <location>
        <position position="85"/>
    </location>
    <ligand>
        <name>sn-glycerol 3-phosphate</name>
        <dbReference type="ChEBI" id="CHEBI:57597"/>
    </ligand>
</feature>
<evidence type="ECO:0000256" key="8">
    <source>
        <dbReference type="ARBA" id="ARBA00052101"/>
    </source>
</evidence>
<dbReference type="PIRSF" id="PIRSF000538">
    <property type="entry name" value="GlpK"/>
    <property type="match status" value="1"/>
</dbReference>
<feature type="binding site" evidence="11">
    <location>
        <position position="267"/>
    </location>
    <ligand>
        <name>ATP</name>
        <dbReference type="ChEBI" id="CHEBI:30616"/>
    </ligand>
</feature>
<dbReference type="NCBIfam" id="TIGR01311">
    <property type="entry name" value="glycerol_kin"/>
    <property type="match status" value="1"/>
</dbReference>
<dbReference type="InterPro" id="IPR043129">
    <property type="entry name" value="ATPase_NBD"/>
</dbReference>
<feature type="binding site" evidence="11">
    <location>
        <position position="245"/>
    </location>
    <ligand>
        <name>sn-glycerol 3-phosphate</name>
        <dbReference type="ChEBI" id="CHEBI:57597"/>
    </ligand>
</feature>
<organism evidence="15 16">
    <name type="scientific">Halanaerobium polyolivorans</name>
    <dbReference type="NCBI Taxonomy" id="2886943"/>
    <lineage>
        <taxon>Bacteria</taxon>
        <taxon>Bacillati</taxon>
        <taxon>Bacillota</taxon>
        <taxon>Clostridia</taxon>
        <taxon>Halanaerobiales</taxon>
        <taxon>Halanaerobiaceae</taxon>
        <taxon>Halanaerobium</taxon>
    </lineage>
</organism>
<dbReference type="InterPro" id="IPR018485">
    <property type="entry name" value="FGGY_C"/>
</dbReference>
<feature type="binding site" evidence="11">
    <location>
        <position position="14"/>
    </location>
    <ligand>
        <name>ADP</name>
        <dbReference type="ChEBI" id="CHEBI:456216"/>
    </ligand>
</feature>
<feature type="binding site" evidence="11">
    <location>
        <position position="15"/>
    </location>
    <ligand>
        <name>ATP</name>
        <dbReference type="ChEBI" id="CHEBI:30616"/>
    </ligand>
</feature>
<feature type="binding site" evidence="11">
    <location>
        <position position="310"/>
    </location>
    <ligand>
        <name>ATP</name>
        <dbReference type="ChEBI" id="CHEBI:30616"/>
    </ligand>
</feature>
<dbReference type="AlphaFoldDB" id="A0AAW4WW74"/>
<keyword evidence="6 11" id="KW-0319">Glycerol metabolism</keyword>
<accession>A0AAW4WW74</accession>
<evidence type="ECO:0000256" key="2">
    <source>
        <dbReference type="ARBA" id="ARBA00009156"/>
    </source>
</evidence>
<dbReference type="FunFam" id="3.30.420.40:FF:000008">
    <property type="entry name" value="Glycerol kinase"/>
    <property type="match status" value="1"/>
</dbReference>
<evidence type="ECO:0000313" key="16">
    <source>
        <dbReference type="Proteomes" id="UP001199296"/>
    </source>
</evidence>
<dbReference type="PANTHER" id="PTHR10196">
    <property type="entry name" value="SUGAR KINASE"/>
    <property type="match status" value="1"/>
</dbReference>
<dbReference type="EC" id="2.7.1.30" evidence="11"/>
<comment type="catalytic activity">
    <reaction evidence="8 11">
        <text>glycerol + ATP = sn-glycerol 3-phosphate + ADP + H(+)</text>
        <dbReference type="Rhea" id="RHEA:21644"/>
        <dbReference type="ChEBI" id="CHEBI:15378"/>
        <dbReference type="ChEBI" id="CHEBI:17754"/>
        <dbReference type="ChEBI" id="CHEBI:30616"/>
        <dbReference type="ChEBI" id="CHEBI:57597"/>
        <dbReference type="ChEBI" id="CHEBI:456216"/>
        <dbReference type="EC" id="2.7.1.30"/>
    </reaction>
</comment>
<dbReference type="InterPro" id="IPR018484">
    <property type="entry name" value="FGGY_N"/>
</dbReference>
<comment type="activity regulation">
    <text evidence="11">Activated by phosphorylation and inhibited by fructose 1,6-bisphosphate (FBP).</text>
</comment>
<dbReference type="GO" id="GO:0005829">
    <property type="term" value="C:cytosol"/>
    <property type="evidence" value="ECO:0007669"/>
    <property type="project" value="UniProtKB-ARBA"/>
</dbReference>
<evidence type="ECO:0000256" key="9">
    <source>
        <dbReference type="ARBA" id="ARBA00054633"/>
    </source>
</evidence>
<comment type="caution">
    <text evidence="11">Lacks conserved residue(s) required for the propagation of feature annotation.</text>
</comment>
<evidence type="ECO:0000256" key="11">
    <source>
        <dbReference type="HAMAP-Rule" id="MF_00186"/>
    </source>
</evidence>
<feature type="binding site" evidence="11">
    <location>
        <position position="135"/>
    </location>
    <ligand>
        <name>sn-glycerol 3-phosphate</name>
        <dbReference type="ChEBI" id="CHEBI:57597"/>
    </ligand>
</feature>
<comment type="subunit">
    <text evidence="10 11">Homotetramer and homodimer (in equilibrium).</text>
</comment>
<dbReference type="InterPro" id="IPR018483">
    <property type="entry name" value="Carb_kinase_FGGY_CS"/>
</dbReference>
<dbReference type="HAMAP" id="MF_00186">
    <property type="entry name" value="Glycerol_kin"/>
    <property type="match status" value="1"/>
</dbReference>
<feature type="binding site" evidence="11">
    <location>
        <position position="85"/>
    </location>
    <ligand>
        <name>glycerol</name>
        <dbReference type="ChEBI" id="CHEBI:17754"/>
    </ligand>
</feature>
<feature type="binding site" evidence="11">
    <location>
        <position position="246"/>
    </location>
    <ligand>
        <name>glycerol</name>
        <dbReference type="ChEBI" id="CHEBI:17754"/>
    </ligand>
</feature>
<comment type="function">
    <text evidence="9 11">Key enzyme in the regulation of glycerol uptake and metabolism. Catalyzes the phosphorylation of glycerol to yield sn-glycerol 3-phosphate.</text>
</comment>
<evidence type="ECO:0000256" key="5">
    <source>
        <dbReference type="ARBA" id="ARBA00022777"/>
    </source>
</evidence>
<dbReference type="PROSITE" id="PS00933">
    <property type="entry name" value="FGGY_KINASES_1"/>
    <property type="match status" value="1"/>
</dbReference>
<evidence type="ECO:0000259" key="14">
    <source>
        <dbReference type="Pfam" id="PF02782"/>
    </source>
</evidence>
<proteinExistence type="inferred from homology"/>
<keyword evidence="5 11" id="KW-0418">Kinase</keyword>
<reference evidence="15 16" key="1">
    <citation type="submission" date="2021-10" db="EMBL/GenBank/DDBJ databases">
        <authorList>
            <person name="Grouzdev D.S."/>
            <person name="Pantiukh K.S."/>
            <person name="Krutkina M.S."/>
        </authorList>
    </citation>
    <scope>NUCLEOTIDE SEQUENCE [LARGE SCALE GENOMIC DNA]</scope>
    <source>
        <strain evidence="15 16">Z-7514</strain>
    </source>
</reference>
<evidence type="ECO:0000256" key="3">
    <source>
        <dbReference type="ARBA" id="ARBA00022679"/>
    </source>
</evidence>
<feature type="binding site" evidence="11">
    <location>
        <position position="310"/>
    </location>
    <ligand>
        <name>ADP</name>
        <dbReference type="ChEBI" id="CHEBI:456216"/>
    </ligand>
</feature>
<dbReference type="PROSITE" id="PS00445">
    <property type="entry name" value="FGGY_KINASES_2"/>
    <property type="match status" value="1"/>
</dbReference>
<comment type="similarity">
    <text evidence="2 11 12">Belongs to the FGGY kinase family.</text>
</comment>
<evidence type="ECO:0000256" key="12">
    <source>
        <dbReference type="RuleBase" id="RU003733"/>
    </source>
</evidence>
<evidence type="ECO:0000256" key="7">
    <source>
        <dbReference type="ARBA" id="ARBA00022840"/>
    </source>
</evidence>
<dbReference type="RefSeq" id="WP_229343432.1">
    <property type="nucleotide sequence ID" value="NZ_JAJFAT010000001.1"/>
</dbReference>
<evidence type="ECO:0000256" key="4">
    <source>
        <dbReference type="ARBA" id="ARBA00022741"/>
    </source>
</evidence>